<dbReference type="AlphaFoldDB" id="A0AAJ7WHL7"/>
<organism evidence="6 7">
    <name type="scientific">Galendromus occidentalis</name>
    <name type="common">western predatory mite</name>
    <dbReference type="NCBI Taxonomy" id="34638"/>
    <lineage>
        <taxon>Eukaryota</taxon>
        <taxon>Metazoa</taxon>
        <taxon>Ecdysozoa</taxon>
        <taxon>Arthropoda</taxon>
        <taxon>Chelicerata</taxon>
        <taxon>Arachnida</taxon>
        <taxon>Acari</taxon>
        <taxon>Parasitiformes</taxon>
        <taxon>Mesostigmata</taxon>
        <taxon>Gamasina</taxon>
        <taxon>Phytoseioidea</taxon>
        <taxon>Phytoseiidae</taxon>
        <taxon>Typhlodrominae</taxon>
        <taxon>Galendromus</taxon>
    </lineage>
</organism>
<feature type="transmembrane region" description="Helical" evidence="5">
    <location>
        <begin position="12"/>
        <end position="33"/>
    </location>
</feature>
<dbReference type="Pfam" id="PF10242">
    <property type="entry name" value="L_HMGIC_fpl"/>
    <property type="match status" value="1"/>
</dbReference>
<feature type="transmembrane region" description="Helical" evidence="5">
    <location>
        <begin position="80"/>
        <end position="108"/>
    </location>
</feature>
<reference evidence="7" key="1">
    <citation type="submission" date="2025-08" db="UniProtKB">
        <authorList>
            <consortium name="RefSeq"/>
        </authorList>
    </citation>
    <scope>IDENTIFICATION</scope>
</reference>
<keyword evidence="4 5" id="KW-0472">Membrane</keyword>
<gene>
    <name evidence="7" type="primary">LOC114827993</name>
</gene>
<dbReference type="Gene3D" id="1.20.140.150">
    <property type="match status" value="1"/>
</dbReference>
<comment type="subcellular location">
    <subcellularLocation>
        <location evidence="1">Membrane</location>
        <topology evidence="1">Multi-pass membrane protein</topology>
    </subcellularLocation>
</comment>
<keyword evidence="3 5" id="KW-1133">Transmembrane helix</keyword>
<dbReference type="PANTHER" id="PTHR12489:SF16">
    <property type="entry name" value="LHFPL TETRASPAN SUBFAMILY MEMBER 6 PROTEIN-RELATED"/>
    <property type="match status" value="1"/>
</dbReference>
<dbReference type="InterPro" id="IPR019372">
    <property type="entry name" value="LHFPL"/>
</dbReference>
<dbReference type="GO" id="GO:0016020">
    <property type="term" value="C:membrane"/>
    <property type="evidence" value="ECO:0007669"/>
    <property type="project" value="UniProtKB-SubCell"/>
</dbReference>
<evidence type="ECO:0000313" key="7">
    <source>
        <dbReference type="RefSeq" id="XP_028966303.1"/>
    </source>
</evidence>
<evidence type="ECO:0000313" key="6">
    <source>
        <dbReference type="Proteomes" id="UP000694867"/>
    </source>
</evidence>
<evidence type="ECO:0000256" key="3">
    <source>
        <dbReference type="ARBA" id="ARBA00022989"/>
    </source>
</evidence>
<evidence type="ECO:0000256" key="4">
    <source>
        <dbReference type="ARBA" id="ARBA00023136"/>
    </source>
</evidence>
<feature type="transmembrane region" description="Helical" evidence="5">
    <location>
        <begin position="120"/>
        <end position="142"/>
    </location>
</feature>
<name>A0AAJ7WHL7_9ACAR</name>
<feature type="transmembrane region" description="Helical" evidence="5">
    <location>
        <begin position="166"/>
        <end position="192"/>
    </location>
</feature>
<evidence type="ECO:0000256" key="5">
    <source>
        <dbReference type="SAM" id="Phobius"/>
    </source>
</evidence>
<sequence length="225" mass="24871">MSLPLTKLGCLWCFASILNVFLSCCALFSPYWIRGQIFNNTIVHLGLLRRCNYPVLLENQRLDIVLECGRYADLTALPSIWWRAGILLAVVSCAVALFVTFIIGLWCAIDNSVSRITARFIGALQAIGGIAQLGSLFCYGMGFDNGEVREACGDQSAPFRLGPKCVLFWAFYIAVASGLLGVASPVLSWWACDIEYAYLYRISTKKDHLLRPARTSLRAWAAASL</sequence>
<dbReference type="GeneID" id="114827993"/>
<accession>A0AAJ7WHL7</accession>
<dbReference type="RefSeq" id="XP_028966303.1">
    <property type="nucleotide sequence ID" value="XM_029110470.1"/>
</dbReference>
<proteinExistence type="predicted"/>
<evidence type="ECO:0000256" key="1">
    <source>
        <dbReference type="ARBA" id="ARBA00004141"/>
    </source>
</evidence>
<keyword evidence="6" id="KW-1185">Reference proteome</keyword>
<protein>
    <submittedName>
        <fullName evidence="7">LHFPL tetraspan subfamily member 6 protein-like</fullName>
    </submittedName>
</protein>
<dbReference type="Proteomes" id="UP000694867">
    <property type="component" value="Unplaced"/>
</dbReference>
<dbReference type="PROSITE" id="PS51257">
    <property type="entry name" value="PROKAR_LIPOPROTEIN"/>
    <property type="match status" value="1"/>
</dbReference>
<evidence type="ECO:0000256" key="2">
    <source>
        <dbReference type="ARBA" id="ARBA00022692"/>
    </source>
</evidence>
<keyword evidence="2 5" id="KW-0812">Transmembrane</keyword>
<dbReference type="KEGG" id="goe:114827993"/>
<dbReference type="PANTHER" id="PTHR12489">
    <property type="entry name" value="LIPOMA HMGIC FUSION PARTNER-LIKE PROTEIN"/>
    <property type="match status" value="1"/>
</dbReference>